<feature type="transmembrane region" description="Helical" evidence="8">
    <location>
        <begin position="301"/>
        <end position="321"/>
    </location>
</feature>
<keyword evidence="6 8" id="KW-1133">Transmembrane helix</keyword>
<dbReference type="EMBL" id="CP017146">
    <property type="protein sequence ID" value="QHO68577.1"/>
    <property type="molecule type" value="Genomic_DNA"/>
</dbReference>
<reference evidence="9 10" key="1">
    <citation type="submission" date="2016-09" db="EMBL/GenBank/DDBJ databases">
        <title>Complete genome sequence of microbes from the polar regions.</title>
        <authorList>
            <person name="Liao L."/>
            <person name="Chen B."/>
        </authorList>
    </citation>
    <scope>NUCLEOTIDE SEQUENCE [LARGE SCALE GENOMIC DNA]</scope>
    <source>
        <strain evidence="9 10">ZS314</strain>
    </source>
</reference>
<dbReference type="KEGG" id="mant:BHD05_01965"/>
<dbReference type="GO" id="GO:0009252">
    <property type="term" value="P:peptidoglycan biosynthetic process"/>
    <property type="evidence" value="ECO:0007669"/>
    <property type="project" value="UniProtKB-KW"/>
</dbReference>
<comment type="subcellular location">
    <subcellularLocation>
        <location evidence="1">Cell membrane</location>
        <topology evidence="1">Multi-pass membrane protein</topology>
    </subcellularLocation>
</comment>
<gene>
    <name evidence="9" type="ORF">BHD05_01965</name>
</gene>
<proteinExistence type="predicted"/>
<feature type="transmembrane region" description="Helical" evidence="8">
    <location>
        <begin position="347"/>
        <end position="366"/>
    </location>
</feature>
<keyword evidence="4" id="KW-0133">Cell shape</keyword>
<evidence type="ECO:0000256" key="2">
    <source>
        <dbReference type="ARBA" id="ARBA00022475"/>
    </source>
</evidence>
<keyword evidence="5" id="KW-0573">Peptidoglycan synthesis</keyword>
<feature type="transmembrane region" description="Helical" evidence="8">
    <location>
        <begin position="260"/>
        <end position="281"/>
    </location>
</feature>
<dbReference type="Pfam" id="PF03023">
    <property type="entry name" value="MurJ"/>
    <property type="match status" value="1"/>
</dbReference>
<dbReference type="RefSeq" id="WP_161884934.1">
    <property type="nucleotide sequence ID" value="NZ_CP017146.1"/>
</dbReference>
<dbReference type="InterPro" id="IPR004268">
    <property type="entry name" value="MurJ"/>
</dbReference>
<dbReference type="OrthoDB" id="9786339at2"/>
<dbReference type="InterPro" id="IPR051050">
    <property type="entry name" value="Lipid_II_flippase_MurJ/MviN"/>
</dbReference>
<dbReference type="CDD" id="cd13123">
    <property type="entry name" value="MATE_MurJ_like"/>
    <property type="match status" value="1"/>
</dbReference>
<feature type="transmembrane region" description="Helical" evidence="8">
    <location>
        <begin position="21"/>
        <end position="46"/>
    </location>
</feature>
<feature type="transmembrane region" description="Helical" evidence="8">
    <location>
        <begin position="441"/>
        <end position="461"/>
    </location>
</feature>
<feature type="transmembrane region" description="Helical" evidence="8">
    <location>
        <begin position="100"/>
        <end position="122"/>
    </location>
</feature>
<evidence type="ECO:0008006" key="11">
    <source>
        <dbReference type="Google" id="ProtNLM"/>
    </source>
</evidence>
<evidence type="ECO:0000256" key="6">
    <source>
        <dbReference type="ARBA" id="ARBA00022989"/>
    </source>
</evidence>
<feature type="transmembrane region" description="Helical" evidence="8">
    <location>
        <begin position="217"/>
        <end position="239"/>
    </location>
</feature>
<evidence type="ECO:0000256" key="8">
    <source>
        <dbReference type="SAM" id="Phobius"/>
    </source>
</evidence>
<feature type="transmembrane region" description="Helical" evidence="8">
    <location>
        <begin position="142"/>
        <end position="162"/>
    </location>
</feature>
<sequence length="564" mass="58805">MTKPPTDPAPRPSSGLGRASALLASGTLVSRLLGFIRAIVLAATLGQVGSAAGDAFALGNQLPNNIYALIAGGVLGAILVPQIVRAGLHDDGGQRFINKVVTLGASAFVVIAIIATLSAPLLVALYTSAGGNNGRGFSPEGVALATAFAYWCLPQVLFYALYSLLGEVLNARKAFGPFTWAPVLNNVVAIAGLVAFSLLFGDAAENSAVEVWDAGRIALLAGSATLGVAAQALVLVLFWKRAGLGFRPDFRWRGVGLGRTGKAAGWVFGMILVTQTAGVFQSRVVSQAAGEGASLLALQNSWLIFMLPHSVIAVSIATAYFTRMSGHASTNNLAGVREDVTSSLRTIDLFITFASVALIVAAFPFARVFEPGGFDNVTAMAMVIIAFSIGLVPFSAGFVMFRVFYSLEDTRTPFFLETIKASVFVMGALACTLLPVEFIGVGVALVTSLAALAQALTTFALLRRRLGPVGGRFLLRRHVQYLFAGAISGAVGVGILVSLGGLDPAGFAQRDLFTAIVAISVIGTGMAAVYLGVLLLMKNPDAGSALDTFARRLPRRNRPPEAPE</sequence>
<evidence type="ECO:0000313" key="10">
    <source>
        <dbReference type="Proteomes" id="UP000464507"/>
    </source>
</evidence>
<feature type="transmembrane region" description="Helical" evidence="8">
    <location>
        <begin position="66"/>
        <end position="88"/>
    </location>
</feature>
<evidence type="ECO:0000313" key="9">
    <source>
        <dbReference type="EMBL" id="QHO68577.1"/>
    </source>
</evidence>
<evidence type="ECO:0000256" key="7">
    <source>
        <dbReference type="ARBA" id="ARBA00023136"/>
    </source>
</evidence>
<feature type="transmembrane region" description="Helical" evidence="8">
    <location>
        <begin position="174"/>
        <end position="197"/>
    </location>
</feature>
<dbReference type="Proteomes" id="UP000464507">
    <property type="component" value="Chromosome"/>
</dbReference>
<evidence type="ECO:0000256" key="5">
    <source>
        <dbReference type="ARBA" id="ARBA00022984"/>
    </source>
</evidence>
<dbReference type="GO" id="GO:0015648">
    <property type="term" value="F:lipid-linked peptidoglycan transporter activity"/>
    <property type="evidence" value="ECO:0007669"/>
    <property type="project" value="TreeGrafter"/>
</dbReference>
<keyword evidence="3 8" id="KW-0812">Transmembrane</keyword>
<dbReference type="GO" id="GO:0008360">
    <property type="term" value="P:regulation of cell shape"/>
    <property type="evidence" value="ECO:0007669"/>
    <property type="project" value="UniProtKB-KW"/>
</dbReference>
<protein>
    <recommendedName>
        <fullName evidence="11">Murein biosynthesis integral membrane protein MurJ</fullName>
    </recommendedName>
</protein>
<feature type="transmembrane region" description="Helical" evidence="8">
    <location>
        <begin position="378"/>
        <end position="401"/>
    </location>
</feature>
<feature type="transmembrane region" description="Helical" evidence="8">
    <location>
        <begin position="413"/>
        <end position="435"/>
    </location>
</feature>
<accession>A0A7L5AEQ9</accession>
<organism evidence="9 10">
    <name type="scientific">Marisediminicola antarctica</name>
    <dbReference type="NCBI Taxonomy" id="674079"/>
    <lineage>
        <taxon>Bacteria</taxon>
        <taxon>Bacillati</taxon>
        <taxon>Actinomycetota</taxon>
        <taxon>Actinomycetes</taxon>
        <taxon>Micrococcales</taxon>
        <taxon>Microbacteriaceae</taxon>
        <taxon>Marisediminicola</taxon>
    </lineage>
</organism>
<keyword evidence="2" id="KW-1003">Cell membrane</keyword>
<dbReference type="PRINTS" id="PR01806">
    <property type="entry name" value="VIRFACTRMVIN"/>
</dbReference>
<dbReference type="PANTHER" id="PTHR47019">
    <property type="entry name" value="LIPID II FLIPPASE MURJ"/>
    <property type="match status" value="1"/>
</dbReference>
<feature type="transmembrane region" description="Helical" evidence="8">
    <location>
        <begin position="512"/>
        <end position="536"/>
    </location>
</feature>
<dbReference type="GO" id="GO:0034204">
    <property type="term" value="P:lipid translocation"/>
    <property type="evidence" value="ECO:0007669"/>
    <property type="project" value="TreeGrafter"/>
</dbReference>
<evidence type="ECO:0000256" key="4">
    <source>
        <dbReference type="ARBA" id="ARBA00022960"/>
    </source>
</evidence>
<dbReference type="PANTHER" id="PTHR47019:SF1">
    <property type="entry name" value="LIPID II FLIPPASE MURJ"/>
    <property type="match status" value="1"/>
</dbReference>
<evidence type="ECO:0000256" key="1">
    <source>
        <dbReference type="ARBA" id="ARBA00004651"/>
    </source>
</evidence>
<evidence type="ECO:0000256" key="3">
    <source>
        <dbReference type="ARBA" id="ARBA00022692"/>
    </source>
</evidence>
<name>A0A7L5AEQ9_9MICO</name>
<keyword evidence="7 8" id="KW-0472">Membrane</keyword>
<feature type="transmembrane region" description="Helical" evidence="8">
    <location>
        <begin position="481"/>
        <end position="500"/>
    </location>
</feature>
<keyword evidence="10" id="KW-1185">Reference proteome</keyword>
<dbReference type="GO" id="GO:0005886">
    <property type="term" value="C:plasma membrane"/>
    <property type="evidence" value="ECO:0007669"/>
    <property type="project" value="UniProtKB-SubCell"/>
</dbReference>
<dbReference type="AlphaFoldDB" id="A0A7L5AEQ9"/>